<accession>A0ABN9VDD9</accession>
<dbReference type="PRINTS" id="PR00014">
    <property type="entry name" value="FNTYPEIII"/>
</dbReference>
<feature type="region of interest" description="Disordered" evidence="2">
    <location>
        <begin position="122"/>
        <end position="143"/>
    </location>
</feature>
<dbReference type="Pfam" id="PF00041">
    <property type="entry name" value="fn3"/>
    <property type="match status" value="5"/>
</dbReference>
<evidence type="ECO:0000256" key="1">
    <source>
        <dbReference type="ARBA" id="ARBA00022737"/>
    </source>
</evidence>
<dbReference type="PROSITE" id="PS50853">
    <property type="entry name" value="FN3"/>
    <property type="match status" value="6"/>
</dbReference>
<dbReference type="EMBL" id="CAUYUJ010016938">
    <property type="protein sequence ID" value="CAK0870225.1"/>
    <property type="molecule type" value="Genomic_DNA"/>
</dbReference>
<feature type="domain" description="Fibronectin type-III" evidence="3">
    <location>
        <begin position="450"/>
        <end position="548"/>
    </location>
</feature>
<feature type="region of interest" description="Disordered" evidence="2">
    <location>
        <begin position="74"/>
        <end position="99"/>
    </location>
</feature>
<feature type="region of interest" description="Disordered" evidence="2">
    <location>
        <begin position="1259"/>
        <end position="1284"/>
    </location>
</feature>
<feature type="compositionally biased region" description="Low complexity" evidence="2">
    <location>
        <begin position="2057"/>
        <end position="2070"/>
    </location>
</feature>
<organism evidence="4 5">
    <name type="scientific">Prorocentrum cordatum</name>
    <dbReference type="NCBI Taxonomy" id="2364126"/>
    <lineage>
        <taxon>Eukaryota</taxon>
        <taxon>Sar</taxon>
        <taxon>Alveolata</taxon>
        <taxon>Dinophyceae</taxon>
        <taxon>Prorocentrales</taxon>
        <taxon>Prorocentraceae</taxon>
        <taxon>Prorocentrum</taxon>
    </lineage>
</organism>
<dbReference type="InterPro" id="IPR013783">
    <property type="entry name" value="Ig-like_fold"/>
</dbReference>
<feature type="region of interest" description="Disordered" evidence="2">
    <location>
        <begin position="677"/>
        <end position="704"/>
    </location>
</feature>
<feature type="compositionally biased region" description="Low complexity" evidence="2">
    <location>
        <begin position="2085"/>
        <end position="2098"/>
    </location>
</feature>
<keyword evidence="1" id="KW-0677">Repeat</keyword>
<proteinExistence type="predicted"/>
<feature type="compositionally biased region" description="Basic and acidic residues" evidence="2">
    <location>
        <begin position="2220"/>
        <end position="2234"/>
    </location>
</feature>
<feature type="domain" description="Fibronectin type-III" evidence="3">
    <location>
        <begin position="1285"/>
        <end position="1379"/>
    </location>
</feature>
<evidence type="ECO:0000313" key="4">
    <source>
        <dbReference type="EMBL" id="CAK0870225.1"/>
    </source>
</evidence>
<feature type="domain" description="Fibronectin type-III" evidence="3">
    <location>
        <begin position="753"/>
        <end position="868"/>
    </location>
</feature>
<feature type="domain" description="Fibronectin type-III" evidence="3">
    <location>
        <begin position="235"/>
        <end position="332"/>
    </location>
</feature>
<gene>
    <name evidence="4" type="ORF">PCOR1329_LOCUS56385</name>
</gene>
<feature type="region of interest" description="Disordered" evidence="2">
    <location>
        <begin position="925"/>
        <end position="954"/>
    </location>
</feature>
<comment type="caution">
    <text evidence="4">The sequence shown here is derived from an EMBL/GenBank/DDBJ whole genome shotgun (WGS) entry which is preliminary data.</text>
</comment>
<dbReference type="Gene3D" id="2.60.40.10">
    <property type="entry name" value="Immunoglobulins"/>
    <property type="match status" value="9"/>
</dbReference>
<feature type="domain" description="Fibronectin type-III" evidence="3">
    <location>
        <begin position="1390"/>
        <end position="1489"/>
    </location>
</feature>
<name>A0ABN9VDD9_9DINO</name>
<feature type="compositionally biased region" description="Basic and acidic residues" evidence="2">
    <location>
        <begin position="2193"/>
        <end position="2210"/>
    </location>
</feature>
<evidence type="ECO:0000259" key="3">
    <source>
        <dbReference type="PROSITE" id="PS50853"/>
    </source>
</evidence>
<feature type="compositionally biased region" description="Pro residues" evidence="2">
    <location>
        <begin position="339"/>
        <end position="349"/>
    </location>
</feature>
<feature type="compositionally biased region" description="Basic residues" evidence="2">
    <location>
        <begin position="2177"/>
        <end position="2186"/>
    </location>
</feature>
<dbReference type="PANTHER" id="PTHR13817">
    <property type="entry name" value="TITIN"/>
    <property type="match status" value="1"/>
</dbReference>
<dbReference type="Proteomes" id="UP001189429">
    <property type="component" value="Unassembled WGS sequence"/>
</dbReference>
<dbReference type="InterPro" id="IPR036116">
    <property type="entry name" value="FN3_sf"/>
</dbReference>
<feature type="region of interest" description="Disordered" evidence="2">
    <location>
        <begin position="1"/>
        <end position="22"/>
    </location>
</feature>
<dbReference type="CDD" id="cd00063">
    <property type="entry name" value="FN3"/>
    <property type="match status" value="7"/>
</dbReference>
<keyword evidence="5" id="KW-1185">Reference proteome</keyword>
<protein>
    <recommendedName>
        <fullName evidence="3">Fibronectin type-III domain-containing protein</fullName>
    </recommendedName>
</protein>
<dbReference type="PANTHER" id="PTHR13817:SF73">
    <property type="entry name" value="FIBRONECTIN TYPE-III DOMAIN-CONTAINING PROTEIN"/>
    <property type="match status" value="1"/>
</dbReference>
<dbReference type="InterPro" id="IPR003961">
    <property type="entry name" value="FN3_dom"/>
</dbReference>
<dbReference type="InterPro" id="IPR050964">
    <property type="entry name" value="Striated_Muscle_Regulatory"/>
</dbReference>
<sequence length="2234" mass="239142">MAGHERPVTSLSDLSDVRSPTPRLDTFALDASRASTALPWQSASARGTRSHTPTSASCLGPLARAAALDLHSRSTTAASSVRPRSVADDRGTPQSQVVSVPARPRSVAACFGSGLGGDAFTPPRPQSVAGGGASAGLAEDDHEAWPPQRAAAGPAELTLRGPGGAGARPAPAEYEAELYAQLFRRPPPQRSVFEERIALKSQPRVAVRPDLALAAAGPLGGKPRPIWLPTEPPAQVSAPTAHPHNSWCVVVQWVPPVDAPEDAEDFPFGYEVNFRSRHSDHILQVTGVSAEPFVRLQDLDPGRSYYFQVRARNDFGPGPWSAWSASYEAPWPPESLGVPPAPGGPPAPRAPAARPATHADESDAAWLEWDEPCSHGAVILGYRVEYGPDPDDEGSIETVTTSNNRTKLRVTGLQPNTVYYFRLCAINDAGDSDWTGWSDGLATRGREPVAPAAPQLHGEVSSRRIAVRWERPESFGFPVKRYCVRLAKDELSASDAVEKHVESDSEQPELHFDDLVPHTAYCFQVRAESDMGSSEWSAQSVPIRTKPDRPGTCGAVKVVANEHKKMHLEWEEPPSHGSDVVGYVLRWSSSPAFDLVGGSVELPASSLAPAQPGQAGQGGLVAPLAQPSLGSVAGGAVAQPQLGSALAPVAQPSLGSAAGGPVAQPQLRSAMVPLAQSSLGSAPPAQPPVAAPLPPARKPPGAAAAGKASHCLEGKFLPGEQVYFQVVAKSAAGNGEFSKASEAVKSLAHVPQQPSPPTFREQTSSSAVVCVLDTCHDSGKPVLGYEAQYDVDPMMPQPICLPGRMKLVREFQKPGPPNWEPEQPSLYEQVVNGFVKPGPYYFRVRAINEIGPSVWSPCSNPPLMLSRAQANGEGISKPGAPWLVEVESTTCMRVGFQPTVDLAMRGGGGIRAYEIRYSRWPEALQEEDDAGGPNGDGDVEAEESRPGSRASSLRPPNGVAVVLLVRKVCFDQLVSSPTLLGQFKARLREGIAKEAGDKVKPEMVDLTIAEESFDTVLVQCALYNLRRGAVVHERLQQADLEAVLREKLAAVSGIDAVTTGFLHISEEDLGGRAATRPERGGPGGVQAGAPPRAAGTLEHVARPRADWRLEHGPRVHVPDARADGRRPRPLEQRLGALRDQAVGPREAESSVAHVLGEQLQHRAQDLLPRGERGAHHGLPAHAPGPQLEPQAAGGGLARGDLLGRAHRPRPDGLPGGAPPQPSLEGAGRNRSLEPRVAAHPQRLACRGLVPLESLLHQRGGRERVERALRTDGDGPERARPVPAAGHERLRGRPDAQLHRITVQLRPPFDGGIDITHYTLHWALTGRWEDGFTTVDNIEGHSYTVEGLQPNTAVFVRVRAVNSIGPGKFSECGIKKGDQGTFQTLAKEPGACYDLSVQAYQHEYSSVYVKWERPLDDGGLPVSRYMLAWSLTPGMETTWDIVKRSCASFKLDGLQPGTDYYFDIRAANNTGYGPFTGKPVHVHTTDIPPEVFIPPRRPKPPKVEVVDNGTTMKLVVTWAANEVYDDKRGFIYSAETQTHMVNTHDLEILGGYEHPEEGVQVFTADAVAQRRTKRKAPNNTNNVFVVTDVYPGRRYQARVRASSDSGVSDWSEPSDVARMPCHTPAVPPAMRCLGLTSTELSLEWEGPDPRGEPVTRFVVRIRQDTRLPGWGGGAREAPAEGSEERAPHEPEELGQWVAEVALDAASVLHDEPAPQAPMPVGRRRSMVGAKYRWTAEGLEPAGSYSAEVRAENLVGLGDAGLLEGLETEPTEPGPAGPPLALAGAADARSVTFSWRGPVYTGGASIEGYDFCWLRVPARSSGGSGAMPRSVEEIVGDPEAKVVEVAASPRSFQAEGLRPADGAIAVVRARSRVRGGGSAGHPEGRGPQARCLVVPCGQQERVPLGASRGETLRGHRRLAPEATRKDPPAPGGYRPFSLSGHWTAPACNGRRITHFDLELQRTDGGGEVVLKEFHVPVATPPEEGDAFSLGFVSDGLPAAARYVLVVRAGNEVGDAADRRIARRAALWDASRLGSAPRGLAPAPRVREPLPSGRRRPRARGPAAPRPEGASGSRPRASPRWPATGAPAVSTSSCATSAPSTSGCCGVSALRRLPPGRCAHGTGAHPPRGARPRTPWRQWTCRRCPPRRPWRGERPAGRASGGGHRPQQLHREQEQAVRSVRARPRHPGHHGISDVQARHMALEVAEERADPDGAPHAVGQGQQERRRGAEQRPRDHG</sequence>
<feature type="domain" description="Fibronectin type-III" evidence="3">
    <location>
        <begin position="347"/>
        <end position="448"/>
    </location>
</feature>
<feature type="compositionally biased region" description="Pro residues" evidence="2">
    <location>
        <begin position="684"/>
        <end position="698"/>
    </location>
</feature>
<feature type="region of interest" description="Disordered" evidence="2">
    <location>
        <begin position="2031"/>
        <end position="2098"/>
    </location>
</feature>
<dbReference type="SMART" id="SM00060">
    <property type="entry name" value="FN3"/>
    <property type="match status" value="11"/>
</dbReference>
<feature type="region of interest" description="Disordered" evidence="2">
    <location>
        <begin position="38"/>
        <end position="57"/>
    </location>
</feature>
<evidence type="ECO:0000256" key="2">
    <source>
        <dbReference type="SAM" id="MobiDB-lite"/>
    </source>
</evidence>
<dbReference type="SUPFAM" id="SSF49265">
    <property type="entry name" value="Fibronectin type III"/>
    <property type="match status" value="6"/>
</dbReference>
<feature type="region of interest" description="Disordered" evidence="2">
    <location>
        <begin position="1170"/>
        <end position="1228"/>
    </location>
</feature>
<evidence type="ECO:0000313" key="5">
    <source>
        <dbReference type="Proteomes" id="UP001189429"/>
    </source>
</evidence>
<feature type="region of interest" description="Disordered" evidence="2">
    <location>
        <begin position="2114"/>
        <end position="2234"/>
    </location>
</feature>
<reference evidence="4" key="1">
    <citation type="submission" date="2023-10" db="EMBL/GenBank/DDBJ databases">
        <authorList>
            <person name="Chen Y."/>
            <person name="Shah S."/>
            <person name="Dougan E. K."/>
            <person name="Thang M."/>
            <person name="Chan C."/>
        </authorList>
    </citation>
    <scope>NUCLEOTIDE SEQUENCE [LARGE SCALE GENOMIC DNA]</scope>
</reference>
<feature type="region of interest" description="Disordered" evidence="2">
    <location>
        <begin position="1072"/>
        <end position="1093"/>
    </location>
</feature>
<feature type="non-terminal residue" evidence="4">
    <location>
        <position position="2234"/>
    </location>
</feature>
<feature type="region of interest" description="Disordered" evidence="2">
    <location>
        <begin position="1667"/>
        <end position="1686"/>
    </location>
</feature>
<feature type="region of interest" description="Disordered" evidence="2">
    <location>
        <begin position="334"/>
        <end position="362"/>
    </location>
</feature>